<sequence length="83" mass="9424">MGSFRVMVCLVLVSTFIVKVELRQLNQSHSRELMQSFRGLADGARAVPFARGKRQGRPMRREYDSKRLSPGGPDPKHHSTPPY</sequence>
<keyword evidence="2" id="KW-1185">Reference proteome</keyword>
<proteinExistence type="predicted"/>
<evidence type="ECO:0000313" key="2">
    <source>
        <dbReference type="Proteomes" id="UP001234297"/>
    </source>
</evidence>
<organism evidence="1 2">
    <name type="scientific">Persea americana</name>
    <name type="common">Avocado</name>
    <dbReference type="NCBI Taxonomy" id="3435"/>
    <lineage>
        <taxon>Eukaryota</taxon>
        <taxon>Viridiplantae</taxon>
        <taxon>Streptophyta</taxon>
        <taxon>Embryophyta</taxon>
        <taxon>Tracheophyta</taxon>
        <taxon>Spermatophyta</taxon>
        <taxon>Magnoliopsida</taxon>
        <taxon>Magnoliidae</taxon>
        <taxon>Laurales</taxon>
        <taxon>Lauraceae</taxon>
        <taxon>Persea</taxon>
    </lineage>
</organism>
<dbReference type="EMBL" id="CM056814">
    <property type="protein sequence ID" value="KAJ8626583.1"/>
    <property type="molecule type" value="Genomic_DNA"/>
</dbReference>
<name>A0ACC2KZN0_PERAE</name>
<evidence type="ECO:0000313" key="1">
    <source>
        <dbReference type="EMBL" id="KAJ8626583.1"/>
    </source>
</evidence>
<comment type="caution">
    <text evidence="1">The sequence shown here is derived from an EMBL/GenBank/DDBJ whole genome shotgun (WGS) entry which is preliminary data.</text>
</comment>
<accession>A0ACC2KZN0</accession>
<gene>
    <name evidence="1" type="ORF">MRB53_019890</name>
</gene>
<protein>
    <submittedName>
        <fullName evidence="1">Uncharacterized protein</fullName>
    </submittedName>
</protein>
<dbReference type="Proteomes" id="UP001234297">
    <property type="component" value="Chromosome 6"/>
</dbReference>
<reference evidence="1 2" key="1">
    <citation type="journal article" date="2022" name="Hortic Res">
        <title>A haplotype resolved chromosomal level avocado genome allows analysis of novel avocado genes.</title>
        <authorList>
            <person name="Nath O."/>
            <person name="Fletcher S.J."/>
            <person name="Hayward A."/>
            <person name="Shaw L.M."/>
            <person name="Masouleh A.K."/>
            <person name="Furtado A."/>
            <person name="Henry R.J."/>
            <person name="Mitter N."/>
        </authorList>
    </citation>
    <scope>NUCLEOTIDE SEQUENCE [LARGE SCALE GENOMIC DNA]</scope>
    <source>
        <strain evidence="2">cv. Hass</strain>
    </source>
</reference>